<evidence type="ECO:0000313" key="4">
    <source>
        <dbReference type="EMBL" id="XCG61809.1"/>
    </source>
</evidence>
<dbReference type="RefSeq" id="WP_353647425.1">
    <property type="nucleotide sequence ID" value="NZ_CP159218.1"/>
</dbReference>
<evidence type="ECO:0000256" key="1">
    <source>
        <dbReference type="ARBA" id="ARBA00006484"/>
    </source>
</evidence>
<dbReference type="Pfam" id="PF00106">
    <property type="entry name" value="adh_short"/>
    <property type="match status" value="1"/>
</dbReference>
<reference evidence="4" key="1">
    <citation type="submission" date="2024-05" db="EMBL/GenBank/DDBJ databases">
        <authorList>
            <person name="Cai S.Y."/>
            <person name="Jin L.M."/>
            <person name="Li H.R."/>
        </authorList>
    </citation>
    <scope>NUCLEOTIDE SEQUENCE</scope>
    <source>
        <strain evidence="4">A5-74</strain>
    </source>
</reference>
<proteinExistence type="inferred from homology"/>
<dbReference type="InterPro" id="IPR020904">
    <property type="entry name" value="Sc_DH/Rdtase_CS"/>
</dbReference>
<dbReference type="GO" id="GO:0016020">
    <property type="term" value="C:membrane"/>
    <property type="evidence" value="ECO:0007669"/>
    <property type="project" value="TreeGrafter"/>
</dbReference>
<dbReference type="GO" id="GO:0016491">
    <property type="term" value="F:oxidoreductase activity"/>
    <property type="evidence" value="ECO:0007669"/>
    <property type="project" value="UniProtKB-KW"/>
</dbReference>
<sequence>MKLDGRTILITGGGSGIGRALAHELHQRGNQVIIAGRRGVALDAVTSTHPGMTSFLLDVSDPASIATVVPAILARHSTLDVLINNAGIMVGDDITGPLRDAELADIVSTNLLGPIRMVSALIDHLKTMPTATIINVTSMLGYAPLATSAQYSATKAGLHSYTLSLRHLLEETFVDVVEIAPPYTRTPLMDVNLTDPRAMPLDEFIAETIVVLETDSPEAYVARARERRDALRPREIEATRQFNDAMSL</sequence>
<evidence type="ECO:0000256" key="3">
    <source>
        <dbReference type="RuleBase" id="RU000363"/>
    </source>
</evidence>
<gene>
    <name evidence="4" type="ORF">ABLG96_10935</name>
</gene>
<dbReference type="PRINTS" id="PR00081">
    <property type="entry name" value="GDHRDH"/>
</dbReference>
<dbReference type="AlphaFoldDB" id="A0AAU8DJF3"/>
<dbReference type="PROSITE" id="PS00061">
    <property type="entry name" value="ADH_SHORT"/>
    <property type="match status" value="1"/>
</dbReference>
<comment type="similarity">
    <text evidence="1 3">Belongs to the short-chain dehydrogenases/reductases (SDR) family.</text>
</comment>
<evidence type="ECO:0000256" key="2">
    <source>
        <dbReference type="ARBA" id="ARBA00023002"/>
    </source>
</evidence>
<dbReference type="SUPFAM" id="SSF51735">
    <property type="entry name" value="NAD(P)-binding Rossmann-fold domains"/>
    <property type="match status" value="1"/>
</dbReference>
<dbReference type="PANTHER" id="PTHR44196:SF1">
    <property type="entry name" value="DEHYDROGENASE_REDUCTASE SDR FAMILY MEMBER 7B"/>
    <property type="match status" value="1"/>
</dbReference>
<name>A0AAU8DJF3_9ACTN</name>
<keyword evidence="2" id="KW-0560">Oxidoreductase</keyword>
<dbReference type="EMBL" id="CP159218">
    <property type="protein sequence ID" value="XCG61809.1"/>
    <property type="molecule type" value="Genomic_DNA"/>
</dbReference>
<accession>A0AAU8DJF3</accession>
<dbReference type="InterPro" id="IPR036291">
    <property type="entry name" value="NAD(P)-bd_dom_sf"/>
</dbReference>
<dbReference type="PANTHER" id="PTHR44196">
    <property type="entry name" value="DEHYDROGENASE/REDUCTASE SDR FAMILY MEMBER 7B"/>
    <property type="match status" value="1"/>
</dbReference>
<protein>
    <submittedName>
        <fullName evidence="4">SDR family NAD(P)-dependent oxidoreductase</fullName>
    </submittedName>
</protein>
<dbReference type="PRINTS" id="PR00080">
    <property type="entry name" value="SDRFAMILY"/>
</dbReference>
<dbReference type="InterPro" id="IPR002347">
    <property type="entry name" value="SDR_fam"/>
</dbReference>
<dbReference type="Gene3D" id="3.40.50.720">
    <property type="entry name" value="NAD(P)-binding Rossmann-like Domain"/>
    <property type="match status" value="1"/>
</dbReference>
<organism evidence="4">
    <name type="scientific">Nakamurella sp. A5-74</name>
    <dbReference type="NCBI Taxonomy" id="3158264"/>
    <lineage>
        <taxon>Bacteria</taxon>
        <taxon>Bacillati</taxon>
        <taxon>Actinomycetota</taxon>
        <taxon>Actinomycetes</taxon>
        <taxon>Nakamurellales</taxon>
        <taxon>Nakamurellaceae</taxon>
        <taxon>Nakamurella</taxon>
    </lineage>
</organism>